<keyword evidence="6 7" id="KW-0456">Lyase</keyword>
<keyword evidence="2" id="KW-0812">Transmembrane</keyword>
<organism evidence="10">
    <name type="scientific">Amphora coffeiformis</name>
    <dbReference type="NCBI Taxonomy" id="265554"/>
    <lineage>
        <taxon>Eukaryota</taxon>
        <taxon>Sar</taxon>
        <taxon>Stramenopiles</taxon>
        <taxon>Ochrophyta</taxon>
        <taxon>Bacillariophyta</taxon>
        <taxon>Bacillariophyceae</taxon>
        <taxon>Bacillariophycidae</taxon>
        <taxon>Thalassiophysales</taxon>
        <taxon>Catenulaceae</taxon>
        <taxon>Amphora</taxon>
    </lineage>
</organism>
<dbReference type="InterPro" id="IPR050401">
    <property type="entry name" value="Cyclic_nucleotide_synthase"/>
</dbReference>
<keyword evidence="4" id="KW-1133">Transmembrane helix</keyword>
<dbReference type="InterPro" id="IPR001054">
    <property type="entry name" value="A/G_cyclase"/>
</dbReference>
<keyword evidence="5" id="KW-0472">Membrane</keyword>
<evidence type="ECO:0000256" key="2">
    <source>
        <dbReference type="ARBA" id="ARBA00022692"/>
    </source>
</evidence>
<dbReference type="PROSITE" id="PS00452">
    <property type="entry name" value="GUANYLATE_CYCLASE_1"/>
    <property type="match status" value="1"/>
</dbReference>
<dbReference type="PANTHER" id="PTHR11920">
    <property type="entry name" value="GUANYLYL CYCLASE"/>
    <property type="match status" value="1"/>
</dbReference>
<dbReference type="Gene3D" id="3.30.70.1230">
    <property type="entry name" value="Nucleotide cyclase"/>
    <property type="match status" value="1"/>
</dbReference>
<comment type="subcellular location">
    <subcellularLocation>
        <location evidence="1">Membrane</location>
    </subcellularLocation>
</comment>
<dbReference type="GO" id="GO:0004016">
    <property type="term" value="F:adenylate cyclase activity"/>
    <property type="evidence" value="ECO:0007669"/>
    <property type="project" value="TreeGrafter"/>
</dbReference>
<dbReference type="PANTHER" id="PTHR11920:SF335">
    <property type="entry name" value="GUANYLATE CYCLASE"/>
    <property type="match status" value="1"/>
</dbReference>
<dbReference type="GO" id="GO:0004383">
    <property type="term" value="F:guanylate cyclase activity"/>
    <property type="evidence" value="ECO:0007669"/>
    <property type="project" value="TreeGrafter"/>
</dbReference>
<feature type="region of interest" description="Disordered" evidence="8">
    <location>
        <begin position="209"/>
        <end position="231"/>
    </location>
</feature>
<dbReference type="FunFam" id="3.30.70.1230:FF:000030">
    <property type="entry name" value="Si:ch211-215j19.12"/>
    <property type="match status" value="1"/>
</dbReference>
<dbReference type="EMBL" id="HBIM01002892">
    <property type="protein sequence ID" value="CAE0404389.1"/>
    <property type="molecule type" value="Transcribed_RNA"/>
</dbReference>
<dbReference type="PROSITE" id="PS50125">
    <property type="entry name" value="GUANYLATE_CYCLASE_2"/>
    <property type="match status" value="1"/>
</dbReference>
<evidence type="ECO:0000256" key="4">
    <source>
        <dbReference type="ARBA" id="ARBA00022989"/>
    </source>
</evidence>
<feature type="region of interest" description="Disordered" evidence="8">
    <location>
        <begin position="1"/>
        <end position="77"/>
    </location>
</feature>
<evidence type="ECO:0000256" key="1">
    <source>
        <dbReference type="ARBA" id="ARBA00004370"/>
    </source>
</evidence>
<proteinExistence type="inferred from homology"/>
<dbReference type="SUPFAM" id="SSF55073">
    <property type="entry name" value="Nucleotide cyclase"/>
    <property type="match status" value="1"/>
</dbReference>
<dbReference type="Pfam" id="PF00211">
    <property type="entry name" value="Guanylate_cyc"/>
    <property type="match status" value="1"/>
</dbReference>
<feature type="compositionally biased region" description="Low complexity" evidence="8">
    <location>
        <begin position="18"/>
        <end position="29"/>
    </location>
</feature>
<feature type="compositionally biased region" description="Polar residues" evidence="8">
    <location>
        <begin position="36"/>
        <end position="48"/>
    </location>
</feature>
<gene>
    <name evidence="10" type="ORF">ACOF00016_LOCUS2525</name>
</gene>
<keyword evidence="3" id="KW-0547">Nucleotide-binding</keyword>
<dbReference type="GO" id="GO:0000166">
    <property type="term" value="F:nucleotide binding"/>
    <property type="evidence" value="ECO:0007669"/>
    <property type="project" value="UniProtKB-KW"/>
</dbReference>
<dbReference type="InterPro" id="IPR018297">
    <property type="entry name" value="A/G_cyclase_CS"/>
</dbReference>
<evidence type="ECO:0000256" key="6">
    <source>
        <dbReference type="ARBA" id="ARBA00023239"/>
    </source>
</evidence>
<dbReference type="InterPro" id="IPR029787">
    <property type="entry name" value="Nucleotide_cyclase"/>
</dbReference>
<reference evidence="10" key="1">
    <citation type="submission" date="2021-01" db="EMBL/GenBank/DDBJ databases">
        <authorList>
            <person name="Corre E."/>
            <person name="Pelletier E."/>
            <person name="Niang G."/>
            <person name="Scheremetjew M."/>
            <person name="Finn R."/>
            <person name="Kale V."/>
            <person name="Holt S."/>
            <person name="Cochrane G."/>
            <person name="Meng A."/>
            <person name="Brown T."/>
            <person name="Cohen L."/>
        </authorList>
    </citation>
    <scope>NUCLEOTIDE SEQUENCE</scope>
    <source>
        <strain evidence="10">CCMP127</strain>
    </source>
</reference>
<evidence type="ECO:0000256" key="7">
    <source>
        <dbReference type="RuleBase" id="RU000405"/>
    </source>
</evidence>
<feature type="domain" description="Guanylate cyclase" evidence="9">
    <location>
        <begin position="260"/>
        <end position="392"/>
    </location>
</feature>
<comment type="similarity">
    <text evidence="7">Belongs to the adenylyl cyclase class-4/guanylyl cyclase family.</text>
</comment>
<evidence type="ECO:0000259" key="9">
    <source>
        <dbReference type="PROSITE" id="PS50125"/>
    </source>
</evidence>
<evidence type="ECO:0000313" key="10">
    <source>
        <dbReference type="EMBL" id="CAE0404389.1"/>
    </source>
</evidence>
<evidence type="ECO:0000256" key="3">
    <source>
        <dbReference type="ARBA" id="ARBA00022741"/>
    </source>
</evidence>
<dbReference type="GO" id="GO:0001653">
    <property type="term" value="F:peptide receptor activity"/>
    <property type="evidence" value="ECO:0007669"/>
    <property type="project" value="TreeGrafter"/>
</dbReference>
<dbReference type="SMART" id="SM00044">
    <property type="entry name" value="CYCc"/>
    <property type="match status" value="1"/>
</dbReference>
<evidence type="ECO:0000256" key="8">
    <source>
        <dbReference type="SAM" id="MobiDB-lite"/>
    </source>
</evidence>
<dbReference type="GO" id="GO:0005886">
    <property type="term" value="C:plasma membrane"/>
    <property type="evidence" value="ECO:0007669"/>
    <property type="project" value="TreeGrafter"/>
</dbReference>
<dbReference type="AlphaFoldDB" id="A0A7S3P3L0"/>
<dbReference type="GO" id="GO:0035556">
    <property type="term" value="P:intracellular signal transduction"/>
    <property type="evidence" value="ECO:0007669"/>
    <property type="project" value="InterPro"/>
</dbReference>
<evidence type="ECO:0000256" key="5">
    <source>
        <dbReference type="ARBA" id="ARBA00023136"/>
    </source>
</evidence>
<dbReference type="CDD" id="cd07302">
    <property type="entry name" value="CHD"/>
    <property type="match status" value="1"/>
</dbReference>
<accession>A0A7S3P3L0</accession>
<dbReference type="GO" id="GO:0007168">
    <property type="term" value="P:receptor guanylyl cyclase signaling pathway"/>
    <property type="evidence" value="ECO:0007669"/>
    <property type="project" value="TreeGrafter"/>
</dbReference>
<sequence>MNLVDPSPCLSPNDGRSRSTTTDTITTNGRMRRITPSAQSDRSSLSSPRTRRGRKSRDPLIGTPGSEHGQSLGRCSSLEDSFSSTDVVFPMPTDCTSTRFASSSALEEEEVVVGAEEDEEDGRVEIFPGFHARLRGAQETWKSIEEGNYLPVTCLTCTLNLCCIMDADYVVCPCCQGITPVAENPTGRGGVGLGISGDDVNQRFHESLEGLSVDDDENNNDSNKPTPRGQVSLFDIFPKHVAEALRDGRKVEAEEKEEVTIFFSDIVGFTDISSTLDPRKIANLLDRLYHKFDELSHKHDCYKVETIGDAYMTVTNLVKDQPMDHVKRTAQFAMDAVVAANETLIDEEDPSKGCVQIRVGFHVGSVVADVVGNRNPRYCLFGDAVNTASRMESNSEQNRINCSELAANLLLAQWPEARLEDRGEILVKGKGLMRCFWVLFSYC</sequence>
<protein>
    <recommendedName>
        <fullName evidence="9">Guanylate cyclase domain-containing protein</fullName>
    </recommendedName>
</protein>
<name>A0A7S3P3L0_9STRA</name>